<evidence type="ECO:0000256" key="5">
    <source>
        <dbReference type="SAM" id="MobiDB-lite"/>
    </source>
</evidence>
<protein>
    <submittedName>
        <fullName evidence="8">Rho GTPase-activating protein 32-like protein</fullName>
    </submittedName>
</protein>
<feature type="compositionally biased region" description="Basic and acidic residues" evidence="5">
    <location>
        <begin position="1"/>
        <end position="18"/>
    </location>
</feature>
<dbReference type="GO" id="GO:0015629">
    <property type="term" value="C:actin cytoskeleton"/>
    <property type="evidence" value="ECO:0007669"/>
    <property type="project" value="TreeGrafter"/>
</dbReference>
<dbReference type="Pfam" id="PF00620">
    <property type="entry name" value="RhoGAP"/>
    <property type="match status" value="1"/>
</dbReference>
<organism evidence="8">
    <name type="scientific">Callorhinchus milii</name>
    <name type="common">Ghost shark</name>
    <dbReference type="NCBI Taxonomy" id="7868"/>
    <lineage>
        <taxon>Eukaryota</taxon>
        <taxon>Metazoa</taxon>
        <taxon>Chordata</taxon>
        <taxon>Craniata</taxon>
        <taxon>Vertebrata</taxon>
        <taxon>Chondrichthyes</taxon>
        <taxon>Holocephali</taxon>
        <taxon>Chimaeriformes</taxon>
        <taxon>Callorhinchidae</taxon>
        <taxon>Callorhinchus</taxon>
    </lineage>
</organism>
<dbReference type="SUPFAM" id="SSF64268">
    <property type="entry name" value="PX domain"/>
    <property type="match status" value="1"/>
</dbReference>
<keyword evidence="3" id="KW-0343">GTPase activation</keyword>
<evidence type="ECO:0000259" key="6">
    <source>
        <dbReference type="PROSITE" id="PS50002"/>
    </source>
</evidence>
<evidence type="ECO:0000259" key="7">
    <source>
        <dbReference type="PROSITE" id="PS50238"/>
    </source>
</evidence>
<dbReference type="GO" id="GO:0001650">
    <property type="term" value="C:fibrillar center"/>
    <property type="evidence" value="ECO:0007669"/>
    <property type="project" value="TreeGrafter"/>
</dbReference>
<accession>V9KL68</accession>
<dbReference type="Pfam" id="PF07653">
    <property type="entry name" value="SH3_2"/>
    <property type="match status" value="1"/>
</dbReference>
<name>V9KL68_CALMI</name>
<dbReference type="AlphaFoldDB" id="V9KL68"/>
<evidence type="ECO:0000256" key="2">
    <source>
        <dbReference type="ARBA" id="ARBA00022443"/>
    </source>
</evidence>
<feature type="region of interest" description="Disordered" evidence="5">
    <location>
        <begin position="548"/>
        <end position="568"/>
    </location>
</feature>
<dbReference type="GO" id="GO:0005886">
    <property type="term" value="C:plasma membrane"/>
    <property type="evidence" value="ECO:0007669"/>
    <property type="project" value="TreeGrafter"/>
</dbReference>
<dbReference type="SMART" id="SM00324">
    <property type="entry name" value="RhoGAP"/>
    <property type="match status" value="1"/>
</dbReference>
<dbReference type="PANTHER" id="PTHR15729">
    <property type="entry name" value="CDC42 GTPASE-ACTIVATING PROTEIN"/>
    <property type="match status" value="1"/>
</dbReference>
<dbReference type="GO" id="GO:0005654">
    <property type="term" value="C:nucleoplasm"/>
    <property type="evidence" value="ECO:0007669"/>
    <property type="project" value="TreeGrafter"/>
</dbReference>
<dbReference type="GO" id="GO:0035091">
    <property type="term" value="F:phosphatidylinositol binding"/>
    <property type="evidence" value="ECO:0007669"/>
    <property type="project" value="InterPro"/>
</dbReference>
<evidence type="ECO:0000256" key="3">
    <source>
        <dbReference type="ARBA" id="ARBA00022468"/>
    </source>
</evidence>
<feature type="compositionally biased region" description="Basic and acidic residues" evidence="5">
    <location>
        <begin position="615"/>
        <end position="624"/>
    </location>
</feature>
<dbReference type="PROSITE" id="PS50238">
    <property type="entry name" value="RHOGAP"/>
    <property type="match status" value="1"/>
</dbReference>
<dbReference type="InterPro" id="IPR036871">
    <property type="entry name" value="PX_dom_sf"/>
</dbReference>
<evidence type="ECO:0000313" key="8">
    <source>
        <dbReference type="EMBL" id="AFO98704.1"/>
    </source>
</evidence>
<dbReference type="SMART" id="SM00326">
    <property type="entry name" value="SH3"/>
    <property type="match status" value="1"/>
</dbReference>
<feature type="region of interest" description="Disordered" evidence="5">
    <location>
        <begin position="588"/>
        <end position="636"/>
    </location>
</feature>
<feature type="domain" description="Rho-GAP" evidence="7">
    <location>
        <begin position="345"/>
        <end position="540"/>
    </location>
</feature>
<dbReference type="CDD" id="cd04384">
    <property type="entry name" value="RhoGAP_CdGAP"/>
    <property type="match status" value="1"/>
</dbReference>
<dbReference type="PANTHER" id="PTHR15729:SF11">
    <property type="entry name" value="RHO GTPASE-ACTIVATING PROTEIN 33"/>
    <property type="match status" value="1"/>
</dbReference>
<dbReference type="InterPro" id="IPR001452">
    <property type="entry name" value="SH3_domain"/>
</dbReference>
<dbReference type="EMBL" id="JW866187">
    <property type="protein sequence ID" value="AFO98704.1"/>
    <property type="molecule type" value="mRNA"/>
</dbReference>
<dbReference type="GO" id="GO:0007264">
    <property type="term" value="P:small GTPase-mediated signal transduction"/>
    <property type="evidence" value="ECO:0007669"/>
    <property type="project" value="TreeGrafter"/>
</dbReference>
<dbReference type="GO" id="GO:0005938">
    <property type="term" value="C:cell cortex"/>
    <property type="evidence" value="ECO:0007669"/>
    <property type="project" value="TreeGrafter"/>
</dbReference>
<feature type="region of interest" description="Disordered" evidence="5">
    <location>
        <begin position="1"/>
        <end position="44"/>
    </location>
</feature>
<dbReference type="Gene3D" id="2.30.30.40">
    <property type="entry name" value="SH3 Domains"/>
    <property type="match status" value="1"/>
</dbReference>
<sequence>MERRRSVMEVRSKAEPRLGRAQSTDNLDTAGERAAHASSIKGRNNKRSSIVKGHFPKLAECAHFHYEYVDFRNVQLSLAPQEVDVSWDGTTAKDPVFLIQVMCQGKSWLVPRSYEECQALDSHLHRCIYDRRFSQLRLLPPLHQLLDNTQMIMPLLAEYLARLSSIADNKINCGPVLTWMEIDNKGNRLLVAEEASINVPAIAAAQVIKRYTAQASDEISFEVGDIVSVIDMPPEEDTTWWRGKQGFQVGFFPSECVQVINERPSQPNTATAIATGTATASKPDSERVGARPAVNVHPSISSPSPTSVSRKHGKLMGFLRTFMKSRPSRQKLKQRGILRERVFGADLGEYLLDSGLDVPQVLRSCSEFIEKYGIVDGIYRLSGISSNIQKLRHEFDSDQVPDLTREVYMQDIHCVSSLCKLYFRELPNPLLTYQLYDRFAEAVCAGTEEERLIKVHNVIQQLPPPNYRTLEYLVRHLSVLAAQSAHTNMHTKNLAIVWAPNLLRSKEIELVGFSGAAAFREVRVQSVVVEFLLSNVDVLFSDSFSSAGKDTTGWGSGPPRASRKLLPRPNDARRLLTIGEALALAQLCREPGEETEPGEGSAQPEEEMAEDVEPREDTTGRLEGETTAALDVWPEE</sequence>
<dbReference type="InterPro" id="IPR000198">
    <property type="entry name" value="RhoGAP_dom"/>
</dbReference>
<evidence type="ECO:0000256" key="4">
    <source>
        <dbReference type="PROSITE-ProRule" id="PRU00192"/>
    </source>
</evidence>
<feature type="domain" description="SH3" evidence="6">
    <location>
        <begin position="200"/>
        <end position="262"/>
    </location>
</feature>
<dbReference type="GO" id="GO:0005096">
    <property type="term" value="F:GTPase activator activity"/>
    <property type="evidence" value="ECO:0007669"/>
    <property type="project" value="UniProtKB-KW"/>
</dbReference>
<dbReference type="Gene3D" id="1.10.555.10">
    <property type="entry name" value="Rho GTPase activation protein"/>
    <property type="match status" value="1"/>
</dbReference>
<dbReference type="FunFam" id="1.10.555.10:FF:000002">
    <property type="entry name" value="rho GTPase-activating protein 32 isoform X1"/>
    <property type="match status" value="1"/>
</dbReference>
<feature type="compositionally biased region" description="Acidic residues" evidence="5">
    <location>
        <begin position="604"/>
        <end position="614"/>
    </location>
</feature>
<dbReference type="InterPro" id="IPR008936">
    <property type="entry name" value="Rho_GTPase_activation_prot"/>
</dbReference>
<dbReference type="InterPro" id="IPR036028">
    <property type="entry name" value="SH3-like_dom_sf"/>
</dbReference>
<dbReference type="SUPFAM" id="SSF48350">
    <property type="entry name" value="GTPase activation domain, GAP"/>
    <property type="match status" value="1"/>
</dbReference>
<keyword evidence="2 4" id="KW-0728">SH3 domain</keyword>
<dbReference type="CDD" id="cd11835">
    <property type="entry name" value="SH3_ARHGAP32_33"/>
    <property type="match status" value="1"/>
</dbReference>
<dbReference type="FunFam" id="2.30.30.40:FF:000030">
    <property type="entry name" value="rho GTPase-activating protein 32 isoform X2"/>
    <property type="match status" value="1"/>
</dbReference>
<evidence type="ECO:0000256" key="1">
    <source>
        <dbReference type="ARBA" id="ARBA00008795"/>
    </source>
</evidence>
<proteinExistence type="evidence at transcript level"/>
<dbReference type="InterPro" id="IPR051576">
    <property type="entry name" value="PX-Rho_GAP"/>
</dbReference>
<dbReference type="GO" id="GO:0005794">
    <property type="term" value="C:Golgi apparatus"/>
    <property type="evidence" value="ECO:0007669"/>
    <property type="project" value="TreeGrafter"/>
</dbReference>
<comment type="similarity">
    <text evidence="1">Belongs to the PX domain-containing GAP family.</text>
</comment>
<dbReference type="SUPFAM" id="SSF50044">
    <property type="entry name" value="SH3-domain"/>
    <property type="match status" value="1"/>
</dbReference>
<dbReference type="PROSITE" id="PS50002">
    <property type="entry name" value="SH3"/>
    <property type="match status" value="1"/>
</dbReference>
<reference evidence="8" key="1">
    <citation type="journal article" date="2014" name="Nature">
        <title>Elephant shark genome provides unique insights into gnathostome evolution.</title>
        <authorList>
            <consortium name="International Elephant Shark Genome Sequencing Consortium"/>
            <person name="Venkatesh B."/>
            <person name="Lee A.P."/>
            <person name="Ravi V."/>
            <person name="Maurya A.K."/>
            <person name="Lian M.M."/>
            <person name="Swann J.B."/>
            <person name="Ohta Y."/>
            <person name="Flajnik M.F."/>
            <person name="Sutoh Y."/>
            <person name="Kasahara M."/>
            <person name="Hoon S."/>
            <person name="Gangu V."/>
            <person name="Roy S.W."/>
            <person name="Irimia M."/>
            <person name="Korzh V."/>
            <person name="Kondrychyn I."/>
            <person name="Lim Z.W."/>
            <person name="Tay B.H."/>
            <person name="Tohari S."/>
            <person name="Kong K.W."/>
            <person name="Ho S."/>
            <person name="Lorente-Galdos B."/>
            <person name="Quilez J."/>
            <person name="Marques-Bonet T."/>
            <person name="Raney B.J."/>
            <person name="Ingham P.W."/>
            <person name="Tay A."/>
            <person name="Hillier L.W."/>
            <person name="Minx P."/>
            <person name="Boehm T."/>
            <person name="Wilson R.K."/>
            <person name="Brenner S."/>
            <person name="Warren W.C."/>
        </authorList>
    </citation>
    <scope>NUCLEOTIDE SEQUENCE</scope>
    <source>
        <tissue evidence="8">Spleen</tissue>
    </source>
</reference>